<dbReference type="PROSITE" id="PS51898">
    <property type="entry name" value="TYR_RECOMBINASE"/>
    <property type="match status" value="1"/>
</dbReference>
<dbReference type="GO" id="GO:0006310">
    <property type="term" value="P:DNA recombination"/>
    <property type="evidence" value="ECO:0007669"/>
    <property type="project" value="UniProtKB-KW"/>
</dbReference>
<name>A0AA42BUH9_9MICO</name>
<comment type="caution">
    <text evidence="4">The sequence shown here is derived from an EMBL/GenBank/DDBJ whole genome shotgun (WGS) entry which is preliminary data.</text>
</comment>
<keyword evidence="1" id="KW-0238">DNA-binding</keyword>
<dbReference type="AlphaFoldDB" id="A0AA42BUH9"/>
<proteinExistence type="predicted"/>
<dbReference type="RefSeq" id="WP_259530562.1">
    <property type="nucleotide sequence ID" value="NZ_JANLCK010000012.1"/>
</dbReference>
<reference evidence="4" key="1">
    <citation type="submission" date="2022-08" db="EMBL/GenBank/DDBJ databases">
        <authorList>
            <person name="Deng Y."/>
            <person name="Han X.-F."/>
            <person name="Zhang Y.-Q."/>
        </authorList>
    </citation>
    <scope>NUCLEOTIDE SEQUENCE</scope>
    <source>
        <strain evidence="4">CPCC 203407</strain>
    </source>
</reference>
<organism evidence="4 5">
    <name type="scientific">Herbiconiux oxytropis</name>
    <dbReference type="NCBI Taxonomy" id="2970915"/>
    <lineage>
        <taxon>Bacteria</taxon>
        <taxon>Bacillati</taxon>
        <taxon>Actinomycetota</taxon>
        <taxon>Actinomycetes</taxon>
        <taxon>Micrococcales</taxon>
        <taxon>Microbacteriaceae</taxon>
        <taxon>Herbiconiux</taxon>
    </lineage>
</organism>
<keyword evidence="2" id="KW-0233">DNA recombination</keyword>
<dbReference type="InterPro" id="IPR010998">
    <property type="entry name" value="Integrase_recombinase_N"/>
</dbReference>
<evidence type="ECO:0000256" key="1">
    <source>
        <dbReference type="ARBA" id="ARBA00023125"/>
    </source>
</evidence>
<dbReference type="Gene3D" id="1.10.443.10">
    <property type="entry name" value="Intergrase catalytic core"/>
    <property type="match status" value="1"/>
</dbReference>
<dbReference type="SUPFAM" id="SSF56349">
    <property type="entry name" value="DNA breaking-rejoining enzymes"/>
    <property type="match status" value="1"/>
</dbReference>
<feature type="domain" description="Tyr recombinase" evidence="3">
    <location>
        <begin position="174"/>
        <end position="261"/>
    </location>
</feature>
<evidence type="ECO:0000259" key="3">
    <source>
        <dbReference type="PROSITE" id="PS51898"/>
    </source>
</evidence>
<evidence type="ECO:0000256" key="2">
    <source>
        <dbReference type="ARBA" id="ARBA00023172"/>
    </source>
</evidence>
<evidence type="ECO:0000313" key="4">
    <source>
        <dbReference type="EMBL" id="MCS5727565.1"/>
    </source>
</evidence>
<dbReference type="InterPro" id="IPR011010">
    <property type="entry name" value="DNA_brk_join_enz"/>
</dbReference>
<dbReference type="GO" id="GO:0015074">
    <property type="term" value="P:DNA integration"/>
    <property type="evidence" value="ECO:0007669"/>
    <property type="project" value="InterPro"/>
</dbReference>
<keyword evidence="5" id="KW-1185">Reference proteome</keyword>
<gene>
    <name evidence="4" type="ORF">N1028_16850</name>
</gene>
<protein>
    <recommendedName>
        <fullName evidence="3">Tyr recombinase domain-containing protein</fullName>
    </recommendedName>
</protein>
<dbReference type="GO" id="GO:0003677">
    <property type="term" value="F:DNA binding"/>
    <property type="evidence" value="ECO:0007669"/>
    <property type="project" value="UniProtKB-KW"/>
</dbReference>
<dbReference type="InterPro" id="IPR013762">
    <property type="entry name" value="Integrase-like_cat_sf"/>
</dbReference>
<accession>A0AA42BUH9</accession>
<dbReference type="Gene3D" id="1.10.150.130">
    <property type="match status" value="1"/>
</dbReference>
<sequence>MATITPYETKAGKRYRVRYRKPDHSQTDKRGFTTKREAEIFAASIEVAKTTGAFVDATAGRSTVGALGATWLAHKVPMKPSARNSLQISWRVYVEPQWGNRAVSTIRHSEVQAWVTAMTSGAARTAYRTPGPRGASTVIRAYGILAAVLDVAVKDRRLSSNPARGVDLPRKIRKPHPYLSHEQVELLAQASKSNGTLVRVLAYTGLRWGEATALRVRDVDALRRRLQVHENAVLIGGKTSSDLRRVMKLGACRSRNSSSSR</sequence>
<dbReference type="InterPro" id="IPR002104">
    <property type="entry name" value="Integrase_catalytic"/>
</dbReference>
<evidence type="ECO:0000313" key="5">
    <source>
        <dbReference type="Proteomes" id="UP001165587"/>
    </source>
</evidence>
<dbReference type="EMBL" id="JANLCK010000012">
    <property type="protein sequence ID" value="MCS5727565.1"/>
    <property type="molecule type" value="Genomic_DNA"/>
</dbReference>
<dbReference type="Proteomes" id="UP001165587">
    <property type="component" value="Unassembled WGS sequence"/>
</dbReference>